<dbReference type="Pfam" id="PF13921">
    <property type="entry name" value="Myb_DNA-bind_6"/>
    <property type="match status" value="1"/>
</dbReference>
<evidence type="ECO:0000259" key="7">
    <source>
        <dbReference type="PROSITE" id="PS50090"/>
    </source>
</evidence>
<dbReference type="PROSITE" id="PS51294">
    <property type="entry name" value="HTH_MYB"/>
    <property type="match status" value="3"/>
</dbReference>
<dbReference type="GO" id="GO:0005634">
    <property type="term" value="C:nucleus"/>
    <property type="evidence" value="ECO:0007669"/>
    <property type="project" value="UniProtKB-SubCell"/>
</dbReference>
<sequence>MEGSSTLPKLPQRRCLEEIINSSEDNLPSAAVVDFPLDRKGKKIRVYHAPQPRKPSTSWTAEEDETLRAAVEKFKGRNWKQIAANLRNRSDAQCLHRWQKVLNPILVKGYWSKEEDDKMLELVKTFGTKRWAAIARAMPGRNSKQCRERWCNHLDPKIKKEPWSEEEDMMLVMAHQRLGNRWAEIAKIIPGRSDNAIKNRWNTAKNKRSDALEQSSENWINSSTFGDMCSFTEDVAQTDLDANQHVLAWNGEPNVVTWNGESNIDIQDSNAAEDLALNSVFGPDKIEDEDWFPDFDFCL</sequence>
<dbReference type="CDD" id="cd00167">
    <property type="entry name" value="SANT"/>
    <property type="match status" value="3"/>
</dbReference>
<dbReference type="Gene3D" id="1.10.10.60">
    <property type="entry name" value="Homeodomain-like"/>
    <property type="match status" value="3"/>
</dbReference>
<evidence type="ECO:0000256" key="6">
    <source>
        <dbReference type="ARBA" id="ARBA00023242"/>
    </source>
</evidence>
<feature type="domain" description="SANT" evidence="8">
    <location>
        <begin position="54"/>
        <end position="94"/>
    </location>
</feature>
<feature type="domain" description="Myb-like" evidence="7">
    <location>
        <begin position="103"/>
        <end position="154"/>
    </location>
</feature>
<dbReference type="FunFam" id="1.10.10.60:FF:000010">
    <property type="entry name" value="Transcriptional activator Myb isoform A"/>
    <property type="match status" value="1"/>
</dbReference>
<accession>A0A176W2D2</accession>
<dbReference type="InterPro" id="IPR001005">
    <property type="entry name" value="SANT/Myb"/>
</dbReference>
<evidence type="ECO:0000256" key="2">
    <source>
        <dbReference type="ARBA" id="ARBA00022737"/>
    </source>
</evidence>
<keyword evidence="11" id="KW-1185">Reference proteome</keyword>
<keyword evidence="2" id="KW-0677">Repeat</keyword>
<evidence type="ECO:0000313" key="10">
    <source>
        <dbReference type="EMBL" id="OAE26783.1"/>
    </source>
</evidence>
<evidence type="ECO:0000259" key="8">
    <source>
        <dbReference type="PROSITE" id="PS51293"/>
    </source>
</evidence>
<dbReference type="PANTHER" id="PTHR45614">
    <property type="entry name" value="MYB PROTEIN-RELATED"/>
    <property type="match status" value="1"/>
</dbReference>
<dbReference type="Proteomes" id="UP000077202">
    <property type="component" value="Unassembled WGS sequence"/>
</dbReference>
<feature type="domain" description="HTH myb-type" evidence="9">
    <location>
        <begin position="103"/>
        <end position="158"/>
    </location>
</feature>
<feature type="domain" description="HTH myb-type" evidence="9">
    <location>
        <begin position="159"/>
        <end position="209"/>
    </location>
</feature>
<reference evidence="10" key="1">
    <citation type="submission" date="2016-03" db="EMBL/GenBank/DDBJ databases">
        <title>Mechanisms controlling the formation of the plant cell surface in tip-growing cells are functionally conserved among land plants.</title>
        <authorList>
            <person name="Honkanen S."/>
            <person name="Jones V.A."/>
            <person name="Morieri G."/>
            <person name="Champion C."/>
            <person name="Hetherington A.J."/>
            <person name="Kelly S."/>
            <person name="Saint-Marcoux D."/>
            <person name="Proust H."/>
            <person name="Prescott H."/>
            <person name="Dolan L."/>
        </authorList>
    </citation>
    <scope>NUCLEOTIDE SEQUENCE [LARGE SCALE GENOMIC DNA]</scope>
    <source>
        <tissue evidence="10">Whole gametophyte</tissue>
    </source>
</reference>
<comment type="subcellular location">
    <subcellularLocation>
        <location evidence="1">Nucleus</location>
    </subcellularLocation>
</comment>
<evidence type="ECO:0000256" key="4">
    <source>
        <dbReference type="ARBA" id="ARBA00023125"/>
    </source>
</evidence>
<dbReference type="InterPro" id="IPR017884">
    <property type="entry name" value="SANT_dom"/>
</dbReference>
<gene>
    <name evidence="10" type="ORF">AXG93_1511s1030</name>
</gene>
<evidence type="ECO:0000313" key="11">
    <source>
        <dbReference type="Proteomes" id="UP000077202"/>
    </source>
</evidence>
<keyword evidence="3" id="KW-0805">Transcription regulation</keyword>
<evidence type="ECO:0000256" key="5">
    <source>
        <dbReference type="ARBA" id="ARBA00023163"/>
    </source>
</evidence>
<keyword evidence="5" id="KW-0804">Transcription</keyword>
<dbReference type="PANTHER" id="PTHR45614:SF232">
    <property type="entry name" value="TRANSCRIPTION FACTOR MYB3R-2"/>
    <property type="match status" value="1"/>
</dbReference>
<dbReference type="AlphaFoldDB" id="A0A176W2D2"/>
<keyword evidence="6" id="KW-0539">Nucleus</keyword>
<dbReference type="FunFam" id="1.10.10.60:FF:000016">
    <property type="entry name" value="Transcriptional activator Myb isoform A"/>
    <property type="match status" value="1"/>
</dbReference>
<organism evidence="10 11">
    <name type="scientific">Marchantia polymorpha subsp. ruderalis</name>
    <dbReference type="NCBI Taxonomy" id="1480154"/>
    <lineage>
        <taxon>Eukaryota</taxon>
        <taxon>Viridiplantae</taxon>
        <taxon>Streptophyta</taxon>
        <taxon>Embryophyta</taxon>
        <taxon>Marchantiophyta</taxon>
        <taxon>Marchantiopsida</taxon>
        <taxon>Marchantiidae</taxon>
        <taxon>Marchantiales</taxon>
        <taxon>Marchantiaceae</taxon>
        <taxon>Marchantia</taxon>
    </lineage>
</organism>
<dbReference type="EMBL" id="LVLJ01002112">
    <property type="protein sequence ID" value="OAE26783.1"/>
    <property type="molecule type" value="Genomic_DNA"/>
</dbReference>
<dbReference type="InterPro" id="IPR050560">
    <property type="entry name" value="MYB_TF"/>
</dbReference>
<dbReference type="PROSITE" id="PS51293">
    <property type="entry name" value="SANT"/>
    <property type="match status" value="1"/>
</dbReference>
<evidence type="ECO:0000259" key="9">
    <source>
        <dbReference type="PROSITE" id="PS51294"/>
    </source>
</evidence>
<dbReference type="InterPro" id="IPR009057">
    <property type="entry name" value="Homeodomain-like_sf"/>
</dbReference>
<dbReference type="SUPFAM" id="SSF46689">
    <property type="entry name" value="Homeodomain-like"/>
    <property type="match status" value="2"/>
</dbReference>
<dbReference type="PROSITE" id="PS50090">
    <property type="entry name" value="MYB_LIKE"/>
    <property type="match status" value="3"/>
</dbReference>
<proteinExistence type="predicted"/>
<dbReference type="Pfam" id="PF00249">
    <property type="entry name" value="Myb_DNA-binding"/>
    <property type="match status" value="1"/>
</dbReference>
<evidence type="ECO:0000256" key="1">
    <source>
        <dbReference type="ARBA" id="ARBA00004123"/>
    </source>
</evidence>
<keyword evidence="4" id="KW-0238">DNA-binding</keyword>
<feature type="domain" description="Myb-like" evidence="7">
    <location>
        <begin position="51"/>
        <end position="102"/>
    </location>
</feature>
<dbReference type="InterPro" id="IPR017930">
    <property type="entry name" value="Myb_dom"/>
</dbReference>
<name>A0A176W2D2_MARPO</name>
<feature type="domain" description="HTH myb-type" evidence="9">
    <location>
        <begin position="51"/>
        <end position="102"/>
    </location>
</feature>
<evidence type="ECO:0000256" key="3">
    <source>
        <dbReference type="ARBA" id="ARBA00023015"/>
    </source>
</evidence>
<feature type="domain" description="Myb-like" evidence="7">
    <location>
        <begin position="155"/>
        <end position="205"/>
    </location>
</feature>
<dbReference type="GO" id="GO:0000978">
    <property type="term" value="F:RNA polymerase II cis-regulatory region sequence-specific DNA binding"/>
    <property type="evidence" value="ECO:0007669"/>
    <property type="project" value="TreeGrafter"/>
</dbReference>
<dbReference type="GO" id="GO:0000981">
    <property type="term" value="F:DNA-binding transcription factor activity, RNA polymerase II-specific"/>
    <property type="evidence" value="ECO:0007669"/>
    <property type="project" value="TreeGrafter"/>
</dbReference>
<protein>
    <submittedName>
        <fullName evidence="10">Uncharacterized protein</fullName>
    </submittedName>
</protein>
<dbReference type="SMART" id="SM00717">
    <property type="entry name" value="SANT"/>
    <property type="match status" value="3"/>
</dbReference>
<comment type="caution">
    <text evidence="10">The sequence shown here is derived from an EMBL/GenBank/DDBJ whole genome shotgun (WGS) entry which is preliminary data.</text>
</comment>